<reference evidence="2 3" key="1">
    <citation type="journal article" date="2014" name="BMC Genomics">
        <title>Oil accumulation mechanisms of the oleaginous microalga Chlorella protothecoides revealed through its genome, transcriptomes, and proteomes.</title>
        <authorList>
            <person name="Gao C."/>
            <person name="Wang Y."/>
            <person name="Shen Y."/>
            <person name="Yan D."/>
            <person name="He X."/>
            <person name="Dai J."/>
            <person name="Wu Q."/>
        </authorList>
    </citation>
    <scope>NUCLEOTIDE SEQUENCE [LARGE SCALE GENOMIC DNA]</scope>
    <source>
        <strain evidence="2 3">0710</strain>
    </source>
</reference>
<dbReference type="AlphaFoldDB" id="A0A087SIE5"/>
<evidence type="ECO:0000256" key="1">
    <source>
        <dbReference type="SAM" id="MobiDB-lite"/>
    </source>
</evidence>
<organism evidence="2 3">
    <name type="scientific">Auxenochlorella protothecoides</name>
    <name type="common">Green microalga</name>
    <name type="synonym">Chlorella protothecoides</name>
    <dbReference type="NCBI Taxonomy" id="3075"/>
    <lineage>
        <taxon>Eukaryota</taxon>
        <taxon>Viridiplantae</taxon>
        <taxon>Chlorophyta</taxon>
        <taxon>core chlorophytes</taxon>
        <taxon>Trebouxiophyceae</taxon>
        <taxon>Chlorellales</taxon>
        <taxon>Chlorellaceae</taxon>
        <taxon>Auxenochlorella</taxon>
    </lineage>
</organism>
<proteinExistence type="predicted"/>
<dbReference type="RefSeq" id="XP_011398395.1">
    <property type="nucleotide sequence ID" value="XM_011400093.1"/>
</dbReference>
<dbReference type="GeneID" id="23611917"/>
<sequence length="60" mass="6654">MVRPAFSSSRLQVARKSGPPKSSEEPVGRWKVVWVAMRTTMLIRLHARESCPGCWGAGLT</sequence>
<dbReference type="EMBL" id="KL662119">
    <property type="protein sequence ID" value="KFM25499.1"/>
    <property type="molecule type" value="Genomic_DNA"/>
</dbReference>
<accession>A0A087SIE5</accession>
<feature type="region of interest" description="Disordered" evidence="1">
    <location>
        <begin position="1"/>
        <end position="26"/>
    </location>
</feature>
<feature type="compositionally biased region" description="Polar residues" evidence="1">
    <location>
        <begin position="1"/>
        <end position="11"/>
    </location>
</feature>
<keyword evidence="3" id="KW-1185">Reference proteome</keyword>
<evidence type="ECO:0000313" key="2">
    <source>
        <dbReference type="EMBL" id="KFM25499.1"/>
    </source>
</evidence>
<evidence type="ECO:0000313" key="3">
    <source>
        <dbReference type="Proteomes" id="UP000028924"/>
    </source>
</evidence>
<dbReference type="Proteomes" id="UP000028924">
    <property type="component" value="Unassembled WGS sequence"/>
</dbReference>
<name>A0A087SIE5_AUXPR</name>
<gene>
    <name evidence="2" type="ORF">F751_0526</name>
</gene>
<dbReference type="KEGG" id="apro:F751_0526"/>
<protein>
    <submittedName>
        <fullName evidence="2">Uncharacterized protein</fullName>
    </submittedName>
</protein>